<dbReference type="EMBL" id="JAHHGM010000002">
    <property type="protein sequence ID" value="MBT2988062.1"/>
    <property type="molecule type" value="Genomic_DNA"/>
</dbReference>
<name>A0A944MAY2_9GAMM</name>
<comment type="caution">
    <text evidence="1">The sequence shown here is derived from an EMBL/GenBank/DDBJ whole genome shotgun (WGS) entry which is preliminary data.</text>
</comment>
<gene>
    <name evidence="1" type="ORF">KME65_03780</name>
</gene>
<evidence type="ECO:0000313" key="1">
    <source>
        <dbReference type="EMBL" id="MBT2988062.1"/>
    </source>
</evidence>
<dbReference type="Proteomes" id="UP000770889">
    <property type="component" value="Unassembled WGS sequence"/>
</dbReference>
<accession>A0A944MAY2</accession>
<reference evidence="1 2" key="1">
    <citation type="submission" date="2021-05" db="EMBL/GenBank/DDBJ databases">
        <title>Genetic and Functional Diversity in Clade A Lucinid endosymbionts from the Bahamas.</title>
        <authorList>
            <person name="Giani N.M."/>
            <person name="Engel A.S."/>
            <person name="Campbell B.J."/>
        </authorList>
    </citation>
    <scope>NUCLEOTIDE SEQUENCE [LARGE SCALE GENOMIC DNA]</scope>
    <source>
        <strain evidence="1">LUC16012Gg_MoonRockCtena</strain>
    </source>
</reference>
<dbReference type="PROSITE" id="PS51257">
    <property type="entry name" value="PROKAR_LIPOPROTEIN"/>
    <property type="match status" value="1"/>
</dbReference>
<evidence type="ECO:0008006" key="3">
    <source>
        <dbReference type="Google" id="ProtNLM"/>
    </source>
</evidence>
<protein>
    <recommendedName>
        <fullName evidence="3">DUF2931 family protein</fullName>
    </recommendedName>
</protein>
<proteinExistence type="predicted"/>
<evidence type="ECO:0000313" key="2">
    <source>
        <dbReference type="Proteomes" id="UP000770889"/>
    </source>
</evidence>
<sequence>MNRIAVIVISLLFNLLSLSGCVRVTGTLAGWDGARMNISSPANMGTTSVYGLTWCIVPDRICQKSLRTSELKPGMLPMGGGYSVSPSNNIRVPEHIEVTWHDVQGKKQQQVVKLNIPGREEVIRRYGAPRSSWHRSWDIILIFKDNEPITYTWLLSDSTDMGYKNKKFTPSKAIVYGGNLDIVKRFMEPGEEKTVLRYEPED</sequence>
<organism evidence="1 2">
    <name type="scientific">Candidatus Thiodiazotropha taylori</name>
    <dbReference type="NCBI Taxonomy" id="2792791"/>
    <lineage>
        <taxon>Bacteria</taxon>
        <taxon>Pseudomonadati</taxon>
        <taxon>Pseudomonadota</taxon>
        <taxon>Gammaproteobacteria</taxon>
        <taxon>Chromatiales</taxon>
        <taxon>Sedimenticolaceae</taxon>
        <taxon>Candidatus Thiodiazotropha</taxon>
    </lineage>
</organism>
<dbReference type="AlphaFoldDB" id="A0A944MAY2"/>